<dbReference type="EMBL" id="JAANQT010012655">
    <property type="protein sequence ID" value="KAG1273618.1"/>
    <property type="molecule type" value="Genomic_DNA"/>
</dbReference>
<evidence type="ECO:0000313" key="3">
    <source>
        <dbReference type="Proteomes" id="UP000716291"/>
    </source>
</evidence>
<name>A0A9P6WSI4_RHIOR</name>
<protein>
    <submittedName>
        <fullName evidence="2">Uncharacterized protein</fullName>
    </submittedName>
</protein>
<dbReference type="AlphaFoldDB" id="A0A9P6WSI4"/>
<keyword evidence="3" id="KW-1185">Reference proteome</keyword>
<organism evidence="2 3">
    <name type="scientific">Rhizopus oryzae</name>
    <name type="common">Mucormycosis agent</name>
    <name type="synonym">Rhizopus arrhizus var. delemar</name>
    <dbReference type="NCBI Taxonomy" id="64495"/>
    <lineage>
        <taxon>Eukaryota</taxon>
        <taxon>Fungi</taxon>
        <taxon>Fungi incertae sedis</taxon>
        <taxon>Mucoromycota</taxon>
        <taxon>Mucoromycotina</taxon>
        <taxon>Mucoromycetes</taxon>
        <taxon>Mucorales</taxon>
        <taxon>Mucorineae</taxon>
        <taxon>Rhizopodaceae</taxon>
        <taxon>Rhizopus</taxon>
    </lineage>
</organism>
<sequence>MRRDRGAARDTAAARWQAGLWFSGAAADRSAQQPGRGRHGLVARWQPPVRGTAERDAAGQRAGQCGRTHQHPRAGL</sequence>
<dbReference type="Proteomes" id="UP000716291">
    <property type="component" value="Unassembled WGS sequence"/>
</dbReference>
<comment type="caution">
    <text evidence="2">The sequence shown here is derived from an EMBL/GenBank/DDBJ whole genome shotgun (WGS) entry which is preliminary data.</text>
</comment>
<proteinExistence type="predicted"/>
<reference evidence="2" key="1">
    <citation type="journal article" date="2020" name="Microb. Genom.">
        <title>Genetic diversity of clinical and environmental Mucorales isolates obtained from an investigation of mucormycosis cases among solid organ transplant recipients.</title>
        <authorList>
            <person name="Nguyen M.H."/>
            <person name="Kaul D."/>
            <person name="Muto C."/>
            <person name="Cheng S.J."/>
            <person name="Richter R.A."/>
            <person name="Bruno V.M."/>
            <person name="Liu G."/>
            <person name="Beyhan S."/>
            <person name="Sundermann A.J."/>
            <person name="Mounaud S."/>
            <person name="Pasculle A.W."/>
            <person name="Nierman W.C."/>
            <person name="Driscoll E."/>
            <person name="Cumbie R."/>
            <person name="Clancy C.J."/>
            <person name="Dupont C.L."/>
        </authorList>
    </citation>
    <scope>NUCLEOTIDE SEQUENCE</scope>
    <source>
        <strain evidence="2">GL11</strain>
    </source>
</reference>
<gene>
    <name evidence="2" type="ORF">G6F64_015313</name>
</gene>
<evidence type="ECO:0000313" key="2">
    <source>
        <dbReference type="EMBL" id="KAG1273618.1"/>
    </source>
</evidence>
<feature type="region of interest" description="Disordered" evidence="1">
    <location>
        <begin position="48"/>
        <end position="76"/>
    </location>
</feature>
<evidence type="ECO:0000256" key="1">
    <source>
        <dbReference type="SAM" id="MobiDB-lite"/>
    </source>
</evidence>
<accession>A0A9P6WSI4</accession>